<keyword evidence="2" id="KW-1185">Reference proteome</keyword>
<sequence>MNHGKKYLDYYVGKFWMAPERAMGEMMTSHTKETIEVARNASAVLNIPELLELVLCHVTDWPFFKLKNIRSIKNTDSLIDLYHCSLVCKFWKSIIDTSPSISRNLWKVDGKQSIAPINYHQSPFGCRVPTFTRDGELYPTINYPFISWLAWRVPRCFRDGSTYDIRDLHDQYTKDNFPPSYFSKPPATKILIHFAKLKFGIVTDKCESAPHISAIYINRIGHYEHPSQAFTIKNEQGVTVEDIIQAICALMDHRRGEFFDDTSPFHPSNTFSELKVGIFKRTEQECKNGVNRWSSLTRCGSFVTSELVEGLRTYEISNQFKLFAEMKRS</sequence>
<dbReference type="VEuPathDB" id="FungiDB:DFL_000087"/>
<dbReference type="RefSeq" id="XP_067494609.1">
    <property type="nucleotide sequence ID" value="XM_067638467.1"/>
</dbReference>
<dbReference type="Proteomes" id="UP000283090">
    <property type="component" value="Unassembled WGS sequence"/>
</dbReference>
<accession>A0A437ACR7</accession>
<comment type="caution">
    <text evidence="1">The sequence shown here is derived from an EMBL/GenBank/DDBJ whole genome shotgun (WGS) entry which is preliminary data.</text>
</comment>
<evidence type="ECO:0008006" key="3">
    <source>
        <dbReference type="Google" id="ProtNLM"/>
    </source>
</evidence>
<name>A0A437ACR7_ARTFL</name>
<protein>
    <recommendedName>
        <fullName evidence="3">F-box domain-containing protein</fullName>
    </recommendedName>
</protein>
<evidence type="ECO:0000313" key="2">
    <source>
        <dbReference type="Proteomes" id="UP000283090"/>
    </source>
</evidence>
<dbReference type="EMBL" id="SAEB01000001">
    <property type="protein sequence ID" value="RVD89065.1"/>
    <property type="molecule type" value="Genomic_DNA"/>
</dbReference>
<dbReference type="SUPFAM" id="SSF81383">
    <property type="entry name" value="F-box domain"/>
    <property type="match status" value="1"/>
</dbReference>
<evidence type="ECO:0000313" key="1">
    <source>
        <dbReference type="EMBL" id="RVD89065.1"/>
    </source>
</evidence>
<dbReference type="GeneID" id="93582398"/>
<reference evidence="1 2" key="1">
    <citation type="submission" date="2019-01" db="EMBL/GenBank/DDBJ databases">
        <title>Intercellular communication is required for trap formation in the nematode-trapping fungus Duddingtonia flagrans.</title>
        <authorList>
            <person name="Youssar L."/>
            <person name="Wernet V."/>
            <person name="Hensel N."/>
            <person name="Hildebrandt H.-G."/>
            <person name="Fischer R."/>
        </authorList>
    </citation>
    <scope>NUCLEOTIDE SEQUENCE [LARGE SCALE GENOMIC DNA]</scope>
    <source>
        <strain evidence="1 2">CBS H-5679</strain>
    </source>
</reference>
<organism evidence="1 2">
    <name type="scientific">Arthrobotrys flagrans</name>
    <name type="common">Nematode-trapping fungus</name>
    <name type="synonym">Trichothecium flagrans</name>
    <dbReference type="NCBI Taxonomy" id="97331"/>
    <lineage>
        <taxon>Eukaryota</taxon>
        <taxon>Fungi</taxon>
        <taxon>Dikarya</taxon>
        <taxon>Ascomycota</taxon>
        <taxon>Pezizomycotina</taxon>
        <taxon>Orbiliomycetes</taxon>
        <taxon>Orbiliales</taxon>
        <taxon>Orbiliaceae</taxon>
        <taxon>Arthrobotrys</taxon>
    </lineage>
</organism>
<dbReference type="OrthoDB" id="5291426at2759"/>
<dbReference type="AlphaFoldDB" id="A0A437ACR7"/>
<gene>
    <name evidence="1" type="ORF">DFL_000087</name>
</gene>
<proteinExistence type="predicted"/>
<dbReference type="InterPro" id="IPR036047">
    <property type="entry name" value="F-box-like_dom_sf"/>
</dbReference>